<dbReference type="InterPro" id="IPR036318">
    <property type="entry name" value="FAD-bd_PCMH-like_sf"/>
</dbReference>
<keyword evidence="6" id="KW-1185">Reference proteome</keyword>
<dbReference type="EMBL" id="CP015217">
    <property type="protein sequence ID" value="AOP32876.1"/>
    <property type="molecule type" value="Genomic_DNA"/>
</dbReference>
<dbReference type="Gene3D" id="3.30.465.10">
    <property type="match status" value="1"/>
</dbReference>
<dbReference type="Pfam" id="PF01565">
    <property type="entry name" value="FAD_binding_4"/>
    <property type="match status" value="1"/>
</dbReference>
<evidence type="ECO:0000256" key="2">
    <source>
        <dbReference type="ARBA" id="ARBA00022827"/>
    </source>
</evidence>
<feature type="domain" description="FAD-binding PCMH-type" evidence="4">
    <location>
        <begin position="28"/>
        <end position="197"/>
    </location>
</feature>
<dbReference type="RefSeq" id="WP_069606123.1">
    <property type="nucleotide sequence ID" value="NZ_CP015217.1"/>
</dbReference>
<dbReference type="InterPro" id="IPR016169">
    <property type="entry name" value="FAD-bd_PCMH_sub2"/>
</dbReference>
<dbReference type="InterPro" id="IPR016164">
    <property type="entry name" value="FAD-linked_Oxase-like_C"/>
</dbReference>
<dbReference type="GO" id="GO:0071949">
    <property type="term" value="F:FAD binding"/>
    <property type="evidence" value="ECO:0007669"/>
    <property type="project" value="InterPro"/>
</dbReference>
<keyword evidence="3" id="KW-0732">Signal</keyword>
<accession>A0A1D7UTH1</accession>
<evidence type="ECO:0000313" key="5">
    <source>
        <dbReference type="EMBL" id="AOP32876.1"/>
    </source>
</evidence>
<evidence type="ECO:0000256" key="1">
    <source>
        <dbReference type="ARBA" id="ARBA00022630"/>
    </source>
</evidence>
<name>A0A1D7UTH1_9LEPT</name>
<dbReference type="InterPro" id="IPR006094">
    <property type="entry name" value="Oxid_FAD_bind_N"/>
</dbReference>
<dbReference type="PROSITE" id="PS51387">
    <property type="entry name" value="FAD_PCMH"/>
    <property type="match status" value="1"/>
</dbReference>
<dbReference type="InterPro" id="IPR010031">
    <property type="entry name" value="FAD_lactone_oxidase-like"/>
</dbReference>
<feature type="signal peptide" evidence="3">
    <location>
        <begin position="1"/>
        <end position="17"/>
    </location>
</feature>
<protein>
    <submittedName>
        <fullName evidence="5">Dehydrogenase</fullName>
    </submittedName>
</protein>
<evidence type="ECO:0000259" key="4">
    <source>
        <dbReference type="PROSITE" id="PS51387"/>
    </source>
</evidence>
<dbReference type="InterPro" id="IPR016166">
    <property type="entry name" value="FAD-bd_PCMH"/>
</dbReference>
<keyword evidence="2" id="KW-0274">FAD</keyword>
<organism evidence="5 6">
    <name type="scientific">Leptospira tipperaryensis</name>
    <dbReference type="NCBI Taxonomy" id="2564040"/>
    <lineage>
        <taxon>Bacteria</taxon>
        <taxon>Pseudomonadati</taxon>
        <taxon>Spirochaetota</taxon>
        <taxon>Spirochaetia</taxon>
        <taxon>Leptospirales</taxon>
        <taxon>Leptospiraceae</taxon>
        <taxon>Leptospira</taxon>
    </lineage>
</organism>
<proteinExistence type="predicted"/>
<dbReference type="PANTHER" id="PTHR43762">
    <property type="entry name" value="L-GULONOLACTONE OXIDASE"/>
    <property type="match status" value="1"/>
</dbReference>
<evidence type="ECO:0000256" key="3">
    <source>
        <dbReference type="SAM" id="SignalP"/>
    </source>
</evidence>
<keyword evidence="1" id="KW-0285">Flavoprotein</keyword>
<dbReference type="PANTHER" id="PTHR43762:SF1">
    <property type="entry name" value="D-ARABINONO-1,4-LACTONE OXIDASE"/>
    <property type="match status" value="1"/>
</dbReference>
<reference evidence="5 6" key="1">
    <citation type="submission" date="2016-04" db="EMBL/GenBank/DDBJ databases">
        <title>Complete genome seqeunce of Leptospira alstonii serovar Room22.</title>
        <authorList>
            <person name="Nally J.E."/>
            <person name="Bayles D.O."/>
            <person name="Hurley D."/>
            <person name="Fanning S."/>
            <person name="McMahon B.J."/>
            <person name="Arent Z."/>
        </authorList>
    </citation>
    <scope>NUCLEOTIDE SEQUENCE [LARGE SCALE GENOMIC DNA]</scope>
    <source>
        <strain evidence="5 6">GWTS #1</strain>
    </source>
</reference>
<sequence length="776" mass="90449">MKKFILLLFVFVSSSYADPTIVNDVTQINPIAVNQVVTPVSISEIQELVKNHSGPISIGGGRFSMGGQIATENALFIDTREFNRILSFDPKTRLITVEPGITWRKLQEAIDPFDLSVQIKQTYSNFTVGGSLSVNAHGRYVGYGPMILSTRSIKVVLSDGKLVVASPIENSEIFYSCIGGYGGIGVIVEATLELTENKKVKRFVKKMPITEYKKFFFENVRNNAKAQFHNGDIYPPAYENVNAVTWEETEEPLTVPDKIVPIKESYWLENLIYFWLTELPYGKELREAVLDPLYYRKDRIVWRNYEASYDVQELEPPTRKISTYVLQEYFVPVEKFDEFYPLTRAIFQKHDVNVMNISIRHAKPDSGSYLAWGRKEVFSFVVYYKQRVYESAKKEVGVWTRELIDAVVSVGGAYYLPYQLHATVPQFEKAYPNAERFFALKRKLDPQYKFRNKLWDKYYFHNPDDRKIRQDLDSLKDYIRNEDQTFLTLPEWYIVFSSDEYAEFLKHSPPSAFPYFSSIAQFWKIYGRVFGKTWASYEFNWGYHLMINVIGVSYSTELLLKGLYENSIGRITEIFSGGKAPNEAMKVEAYMQKVAEEYTDFVRLRPWYEYPFYTKFKEFWRIQDGENTSRVRRFERRIFFSTELLAKAVYGKLIGLGTEGVYAPETFEIKAWVKQNDGKNKILSIPRYEAFTQAVPELVRKKVSFVEIAGNRQILLTLRVPKDVDFQDSENILYQWEILTVPNWKRVALIAPVKRLHEILMNADKNGYQVDHIFDY</sequence>
<dbReference type="GO" id="GO:0016899">
    <property type="term" value="F:oxidoreductase activity, acting on the CH-OH group of donors, oxygen as acceptor"/>
    <property type="evidence" value="ECO:0007669"/>
    <property type="project" value="InterPro"/>
</dbReference>
<evidence type="ECO:0000313" key="6">
    <source>
        <dbReference type="Proteomes" id="UP000094197"/>
    </source>
</evidence>
<feature type="chain" id="PRO_5009100374" evidence="3">
    <location>
        <begin position="18"/>
        <end position="776"/>
    </location>
</feature>
<dbReference type="KEGG" id="laj:A0128_02710"/>
<dbReference type="OrthoDB" id="9768764at2"/>
<dbReference type="SUPFAM" id="SSF56176">
    <property type="entry name" value="FAD-binding/transporter-associated domain-like"/>
    <property type="match status" value="1"/>
</dbReference>
<gene>
    <name evidence="5" type="ORF">A0128_02710</name>
</gene>
<dbReference type="SUPFAM" id="SSF55103">
    <property type="entry name" value="FAD-linked oxidases, C-terminal domain"/>
    <property type="match status" value="1"/>
</dbReference>
<dbReference type="Proteomes" id="UP000094197">
    <property type="component" value="Chromosome 1"/>
</dbReference>
<dbReference type="AlphaFoldDB" id="A0A1D7UTH1"/>